<proteinExistence type="inferred from homology"/>
<evidence type="ECO:0000313" key="7">
    <source>
        <dbReference type="Proteomes" id="UP000651482"/>
    </source>
</evidence>
<dbReference type="EMBL" id="JACRSN010000001">
    <property type="protein sequence ID" value="MBC8532434.1"/>
    <property type="molecule type" value="Genomic_DNA"/>
</dbReference>
<organism evidence="6 7">
    <name type="scientific">Yeguia hominis</name>
    <dbReference type="NCBI Taxonomy" id="2763662"/>
    <lineage>
        <taxon>Bacteria</taxon>
        <taxon>Bacillati</taxon>
        <taxon>Bacillota</taxon>
        <taxon>Clostridia</taxon>
        <taxon>Eubacteriales</taxon>
        <taxon>Yeguiaceae</taxon>
        <taxon>Yeguia</taxon>
    </lineage>
</organism>
<dbReference type="Proteomes" id="UP000651482">
    <property type="component" value="Unassembled WGS sequence"/>
</dbReference>
<name>A0A926D6S9_9FIRM</name>
<dbReference type="InterPro" id="IPR013149">
    <property type="entry name" value="ADH-like_C"/>
</dbReference>
<dbReference type="SUPFAM" id="SSF51735">
    <property type="entry name" value="NAD(P)-binding Rossmann-fold domains"/>
    <property type="match status" value="1"/>
</dbReference>
<keyword evidence="1 4" id="KW-0479">Metal-binding</keyword>
<dbReference type="SUPFAM" id="SSF50129">
    <property type="entry name" value="GroES-like"/>
    <property type="match status" value="1"/>
</dbReference>
<gene>
    <name evidence="6" type="ORF">IAG03_00150</name>
</gene>
<dbReference type="GO" id="GO:0016491">
    <property type="term" value="F:oxidoreductase activity"/>
    <property type="evidence" value="ECO:0007669"/>
    <property type="project" value="UniProtKB-KW"/>
</dbReference>
<sequence length="346" mass="36661">MLAARMYGINDLRVEEVPKPKVGKNEILLKIKAAAICGTDVRMLTAGANGIDADHPLTLGHEFAGVIDEVGENVTAYQVGMRVVVAPNIGCGTCDMCVSGNGHLCPDYRALGVNTDGGFAEYMLIPENAVRSGNVTVLPDNVSFIAGALNEPFSCALNGSEHCHIQPGDFVLIVGAGVIGLMHAKLAKMAGAGKVVVSDLVEERLEQCKKIDPDFITVGLVDDAKVKELTGKHGFDVIITACPSPAAQKAAFGQAAVNGRVCFFGGLPKGKEFVELNSNIIHYKQLVVTGTTRASITQYRKTLGFIANGTVKVDNLATKCAPITEIHELFELAKQAKGLKNVVLFD</sequence>
<dbReference type="SMART" id="SM00829">
    <property type="entry name" value="PKS_ER"/>
    <property type="match status" value="1"/>
</dbReference>
<evidence type="ECO:0000256" key="1">
    <source>
        <dbReference type="ARBA" id="ARBA00022723"/>
    </source>
</evidence>
<dbReference type="PANTHER" id="PTHR43401">
    <property type="entry name" value="L-THREONINE 3-DEHYDROGENASE"/>
    <property type="match status" value="1"/>
</dbReference>
<comment type="cofactor">
    <cofactor evidence="4">
        <name>Zn(2+)</name>
        <dbReference type="ChEBI" id="CHEBI:29105"/>
    </cofactor>
</comment>
<dbReference type="AlphaFoldDB" id="A0A926D6S9"/>
<dbReference type="PROSITE" id="PS00059">
    <property type="entry name" value="ADH_ZINC"/>
    <property type="match status" value="1"/>
</dbReference>
<dbReference type="InterPro" id="IPR011032">
    <property type="entry name" value="GroES-like_sf"/>
</dbReference>
<feature type="domain" description="Enoyl reductase (ER)" evidence="5">
    <location>
        <begin position="8"/>
        <end position="343"/>
    </location>
</feature>
<accession>A0A926D6S9</accession>
<dbReference type="InterPro" id="IPR020843">
    <property type="entry name" value="ER"/>
</dbReference>
<dbReference type="Gene3D" id="3.90.180.10">
    <property type="entry name" value="Medium-chain alcohol dehydrogenases, catalytic domain"/>
    <property type="match status" value="1"/>
</dbReference>
<dbReference type="InterPro" id="IPR050129">
    <property type="entry name" value="Zn_alcohol_dh"/>
</dbReference>
<dbReference type="InterPro" id="IPR002328">
    <property type="entry name" value="ADH_Zn_CS"/>
</dbReference>
<dbReference type="RefSeq" id="WP_249317605.1">
    <property type="nucleotide sequence ID" value="NZ_JACRSN010000001.1"/>
</dbReference>
<comment type="caution">
    <text evidence="6">The sequence shown here is derived from an EMBL/GenBank/DDBJ whole genome shotgun (WGS) entry which is preliminary data.</text>
</comment>
<dbReference type="PANTHER" id="PTHR43401:SF2">
    <property type="entry name" value="L-THREONINE 3-DEHYDROGENASE"/>
    <property type="match status" value="1"/>
</dbReference>
<evidence type="ECO:0000256" key="2">
    <source>
        <dbReference type="ARBA" id="ARBA00022833"/>
    </source>
</evidence>
<reference evidence="6" key="1">
    <citation type="submission" date="2020-08" db="EMBL/GenBank/DDBJ databases">
        <title>Genome public.</title>
        <authorList>
            <person name="Liu C."/>
            <person name="Sun Q."/>
        </authorList>
    </citation>
    <scope>NUCLEOTIDE SEQUENCE</scope>
    <source>
        <strain evidence="6">NSJ-40</strain>
    </source>
</reference>
<dbReference type="InterPro" id="IPR013154">
    <property type="entry name" value="ADH-like_N"/>
</dbReference>
<dbReference type="Gene3D" id="3.40.50.720">
    <property type="entry name" value="NAD(P)-binding Rossmann-like Domain"/>
    <property type="match status" value="1"/>
</dbReference>
<dbReference type="InterPro" id="IPR036291">
    <property type="entry name" value="NAD(P)-bd_dom_sf"/>
</dbReference>
<protein>
    <submittedName>
        <fullName evidence="6">Alcohol dehydrogenase catalytic domain-containing protein</fullName>
    </submittedName>
</protein>
<dbReference type="Pfam" id="PF00107">
    <property type="entry name" value="ADH_zinc_N"/>
    <property type="match status" value="1"/>
</dbReference>
<keyword evidence="2 4" id="KW-0862">Zinc</keyword>
<evidence type="ECO:0000259" key="5">
    <source>
        <dbReference type="SMART" id="SM00829"/>
    </source>
</evidence>
<keyword evidence="3" id="KW-0560">Oxidoreductase</keyword>
<evidence type="ECO:0000313" key="6">
    <source>
        <dbReference type="EMBL" id="MBC8532434.1"/>
    </source>
</evidence>
<comment type="similarity">
    <text evidence="4">Belongs to the zinc-containing alcohol dehydrogenase family.</text>
</comment>
<dbReference type="Pfam" id="PF08240">
    <property type="entry name" value="ADH_N"/>
    <property type="match status" value="1"/>
</dbReference>
<evidence type="ECO:0000256" key="3">
    <source>
        <dbReference type="ARBA" id="ARBA00023002"/>
    </source>
</evidence>
<dbReference type="GO" id="GO:0008270">
    <property type="term" value="F:zinc ion binding"/>
    <property type="evidence" value="ECO:0007669"/>
    <property type="project" value="InterPro"/>
</dbReference>
<evidence type="ECO:0000256" key="4">
    <source>
        <dbReference type="RuleBase" id="RU361277"/>
    </source>
</evidence>
<keyword evidence="7" id="KW-1185">Reference proteome</keyword>